<dbReference type="InterPro" id="IPR024146">
    <property type="entry name" value="Claspin"/>
</dbReference>
<feature type="compositionally biased region" description="Polar residues" evidence="4">
    <location>
        <begin position="329"/>
        <end position="338"/>
    </location>
</feature>
<feature type="compositionally biased region" description="Acidic residues" evidence="4">
    <location>
        <begin position="75"/>
        <end position="87"/>
    </location>
</feature>
<evidence type="ECO:0000313" key="6">
    <source>
        <dbReference type="EMBL" id="KAG9241893.1"/>
    </source>
</evidence>
<feature type="region of interest" description="Disordered" evidence="4">
    <location>
        <begin position="1"/>
        <end position="21"/>
    </location>
</feature>
<feature type="compositionally biased region" description="Polar residues" evidence="4">
    <location>
        <begin position="309"/>
        <end position="318"/>
    </location>
</feature>
<dbReference type="PANTHER" id="PTHR14396:SF10">
    <property type="entry name" value="CLASPIN"/>
    <property type="match status" value="1"/>
</dbReference>
<evidence type="ECO:0000256" key="3">
    <source>
        <dbReference type="ARBA" id="ARBA00023242"/>
    </source>
</evidence>
<feature type="region of interest" description="Disordered" evidence="4">
    <location>
        <begin position="974"/>
        <end position="1004"/>
    </location>
</feature>
<feature type="region of interest" description="Disordered" evidence="4">
    <location>
        <begin position="223"/>
        <end position="285"/>
    </location>
</feature>
<feature type="compositionally biased region" description="Low complexity" evidence="4">
    <location>
        <begin position="1134"/>
        <end position="1146"/>
    </location>
</feature>
<sequence>MLSSRESSPGMDSTSPLALTPRSKVKALLAQISDDSEDEVVGGEMTARERVRASLFKKTAPNKDIELVTTRGEQREEDGSEEEEEEDIQPRGRMAARMLAAAQNEEKGLADVQTSRESSTSPKNTQKDGEYSDVLVKLRKRKLKIARHATLSSSPIAEDRAESPGLFVSPAKPRSSTPISNNSDDDAQPDRADARFQALVVKKRREREEKEAREAEIKAKKMAERRLQMKEQEEDDDVLDDEVERRLTQSNPPTRKASKKAMDDIHRETQRLSRSNQLAHAPITKKKFSVADFAKRFYKTTEEPKSDPIVSTSSPARHSSSDIEREETPATSPASVNGDSHKGAMILKNPIMEAPAEKGNVEGLPDMTGLASMKMDKGNDKAIQEPVIRLSSSPIRKLDKGKEKAVALSSPAQKSKKFAFAQRPLRASHATIAEKVTTLDNSDSDLEIIKQTPNPRRRKLDSIFDRLPEKKAQESQALHVMKILAHIDSLDGRSVVGRNKKSIMNNSEWQLNMRQRAKQQARQEREEKLQILRDKGIHILTAEEREKELAEVENLVSKARREAEEIMQREREAARKERKANGEVDPLGDNSSDDEEYVEAEEKPAEELSASDDEEDDSEEDGNLASDEEDSEMEDIGLEDADSEAAKDSLIDNEADDTEDDEAEEIISTSGEAPEIDGQDDDDEAIAPLQKIRHSRQYHVISDDEYEDSVMETPNINRMISPRTFQLESPAAPMSVLRSATKTFIPGVAVAGPAGLGLTQIFAGTMAESQMSDEDDTEMPPLLAPQAVDSMAFLRCLPAPELPPFMQTPVQDTQDGAMASQADDDHIPESQTEETQAMALDLGFSQSQIYGFDSYVEPFTQISQFPEATQDVGFAHMTPIKGRFVDVPPSTVDTVLVRQSVAPEAVAETPIVKKKGKLRQHVQIATFSDDEDTAPTIAQPIENDYEITANAFDVMRKHPKKNVVINEFDKKKSNAKGMVHEQAEESEDEYAGLGGASDDESGDEADEYVKEMIDDAGGQHVDERKIAAYHADQTRANDAKAVDKLFTDISKGMLRRKRGADYELSDSDGDVEGQRRRKRAKFAKIQKALMADEKIGKLVENKKAQAFFRALEDRDSEDEMDFLEDFKEQEDPLESQSQSQSQSGEDSQQRVPDSQPDVTMRPPLTKRSDGPAMRLPPSMRRTKLDKKPTNLAEIRESLSSLIEEPNNMLAEQHSDSDSEDEPAIEGAPGDDLAPRQQKDKENRDPFALRRTNINIIDRISLKRQSSSFLSASTRLAFSAASSNPGFKVPPLLRRATTNSSITSDSSVGAGAAMERMAGGMESVVKRGGGKHSGVNFYVRESERRAVVVKTEKRREQRRFKGAKARRKIVSGILGAGKFS</sequence>
<feature type="compositionally biased region" description="Basic and acidic residues" evidence="4">
    <location>
        <begin position="1232"/>
        <end position="1246"/>
    </location>
</feature>
<comment type="caution">
    <text evidence="6">The sequence shown here is derived from an EMBL/GenBank/DDBJ whole genome shotgun (WGS) entry which is preliminary data.</text>
</comment>
<keyword evidence="7" id="KW-1185">Reference proteome</keyword>
<feature type="region of interest" description="Disordered" evidence="4">
    <location>
        <begin position="563"/>
        <end position="681"/>
    </location>
</feature>
<feature type="compositionally biased region" description="Acidic residues" evidence="4">
    <location>
        <begin position="232"/>
        <end position="242"/>
    </location>
</feature>
<dbReference type="Proteomes" id="UP000887226">
    <property type="component" value="Unassembled WGS sequence"/>
</dbReference>
<evidence type="ECO:0000313" key="7">
    <source>
        <dbReference type="Proteomes" id="UP000887226"/>
    </source>
</evidence>
<dbReference type="Pfam" id="PF09444">
    <property type="entry name" value="MRC1"/>
    <property type="match status" value="1"/>
</dbReference>
<feature type="region of interest" description="Disordered" evidence="4">
    <location>
        <begin position="1109"/>
        <end position="1190"/>
    </location>
</feature>
<keyword evidence="3" id="KW-0539">Nucleus</keyword>
<organism evidence="6 7">
    <name type="scientific">Calycina marina</name>
    <dbReference type="NCBI Taxonomy" id="1763456"/>
    <lineage>
        <taxon>Eukaryota</taxon>
        <taxon>Fungi</taxon>
        <taxon>Dikarya</taxon>
        <taxon>Ascomycota</taxon>
        <taxon>Pezizomycotina</taxon>
        <taxon>Leotiomycetes</taxon>
        <taxon>Helotiales</taxon>
        <taxon>Pezizellaceae</taxon>
        <taxon>Calycina</taxon>
    </lineage>
</organism>
<dbReference type="GO" id="GO:0033314">
    <property type="term" value="P:mitotic DNA replication checkpoint signaling"/>
    <property type="evidence" value="ECO:0007669"/>
    <property type="project" value="TreeGrafter"/>
</dbReference>
<dbReference type="InterPro" id="IPR018564">
    <property type="entry name" value="Repl_chkpnt_MRC1_dom"/>
</dbReference>
<feature type="compositionally biased region" description="Polar residues" evidence="4">
    <location>
        <begin position="112"/>
        <end position="124"/>
    </location>
</feature>
<feature type="region of interest" description="Disordered" evidence="4">
    <location>
        <begin position="299"/>
        <end position="342"/>
    </location>
</feature>
<gene>
    <name evidence="6" type="ORF">BJ878DRAFT_203659</name>
</gene>
<dbReference type="PANTHER" id="PTHR14396">
    <property type="entry name" value="CLASPIN"/>
    <property type="match status" value="1"/>
</dbReference>
<dbReference type="OrthoDB" id="2130597at2759"/>
<name>A0A9P7YZ94_9HELO</name>
<dbReference type="GO" id="GO:0005634">
    <property type="term" value="C:nucleus"/>
    <property type="evidence" value="ECO:0007669"/>
    <property type="project" value="UniProtKB-SubCell"/>
</dbReference>
<reference evidence="6" key="1">
    <citation type="journal article" date="2021" name="IMA Fungus">
        <title>Genomic characterization of three marine fungi, including Emericellopsis atlantica sp. nov. with signatures of a generalist lifestyle and marine biomass degradation.</title>
        <authorList>
            <person name="Hagestad O.C."/>
            <person name="Hou L."/>
            <person name="Andersen J.H."/>
            <person name="Hansen E.H."/>
            <person name="Altermark B."/>
            <person name="Li C."/>
            <person name="Kuhnert E."/>
            <person name="Cox R.J."/>
            <person name="Crous P.W."/>
            <person name="Spatafora J.W."/>
            <person name="Lail K."/>
            <person name="Amirebrahimi M."/>
            <person name="Lipzen A."/>
            <person name="Pangilinan J."/>
            <person name="Andreopoulos W."/>
            <person name="Hayes R.D."/>
            <person name="Ng V."/>
            <person name="Grigoriev I.V."/>
            <person name="Jackson S.A."/>
            <person name="Sutton T.D.S."/>
            <person name="Dobson A.D.W."/>
            <person name="Rama T."/>
        </authorList>
    </citation>
    <scope>NUCLEOTIDE SEQUENCE</scope>
    <source>
        <strain evidence="6">TRa3180A</strain>
    </source>
</reference>
<dbReference type="EMBL" id="MU254142">
    <property type="protein sequence ID" value="KAG9241893.1"/>
    <property type="molecule type" value="Genomic_DNA"/>
</dbReference>
<evidence type="ECO:0000256" key="4">
    <source>
        <dbReference type="SAM" id="MobiDB-lite"/>
    </source>
</evidence>
<feature type="region of interest" description="Disordered" evidence="4">
    <location>
        <begin position="1209"/>
        <end position="1246"/>
    </location>
</feature>
<feature type="compositionally biased region" description="Basic and acidic residues" evidence="4">
    <location>
        <begin position="974"/>
        <end position="983"/>
    </location>
</feature>
<feature type="compositionally biased region" description="Polar residues" evidence="4">
    <location>
        <begin position="1"/>
        <end position="17"/>
    </location>
</feature>
<evidence type="ECO:0000256" key="1">
    <source>
        <dbReference type="ARBA" id="ARBA00004123"/>
    </source>
</evidence>
<feature type="compositionally biased region" description="Acidic residues" evidence="4">
    <location>
        <begin position="651"/>
        <end position="665"/>
    </location>
</feature>
<protein>
    <submittedName>
        <fullName evidence="6">MRC1-like domain-containing protein</fullName>
    </submittedName>
</protein>
<dbReference type="GO" id="GO:0010997">
    <property type="term" value="F:anaphase-promoting complex binding"/>
    <property type="evidence" value="ECO:0007669"/>
    <property type="project" value="TreeGrafter"/>
</dbReference>
<feature type="region of interest" description="Disordered" evidence="4">
    <location>
        <begin position="146"/>
        <end position="196"/>
    </location>
</feature>
<feature type="compositionally biased region" description="Acidic residues" evidence="4">
    <location>
        <begin position="1114"/>
        <end position="1123"/>
    </location>
</feature>
<feature type="region of interest" description="Disordered" evidence="4">
    <location>
        <begin position="60"/>
        <end position="133"/>
    </location>
</feature>
<feature type="compositionally biased region" description="Acidic residues" evidence="4">
    <location>
        <begin position="609"/>
        <end position="643"/>
    </location>
</feature>
<feature type="domain" description="DNA replication checkpoint mediator MRC1" evidence="5">
    <location>
        <begin position="971"/>
        <end position="1109"/>
    </location>
</feature>
<evidence type="ECO:0000259" key="5">
    <source>
        <dbReference type="Pfam" id="PF09444"/>
    </source>
</evidence>
<accession>A0A9P7YZ94</accession>
<comment type="subcellular location">
    <subcellularLocation>
        <location evidence="1">Nucleus</location>
    </subcellularLocation>
</comment>
<feature type="compositionally biased region" description="Low complexity" evidence="4">
    <location>
        <begin position="93"/>
        <end position="102"/>
    </location>
</feature>
<dbReference type="GO" id="GO:0007095">
    <property type="term" value="P:mitotic G2 DNA damage checkpoint signaling"/>
    <property type="evidence" value="ECO:0007669"/>
    <property type="project" value="TreeGrafter"/>
</dbReference>
<feature type="compositionally biased region" description="Basic and acidic residues" evidence="4">
    <location>
        <begin position="563"/>
        <end position="582"/>
    </location>
</feature>
<feature type="compositionally biased region" description="Basic and acidic residues" evidence="4">
    <location>
        <begin position="260"/>
        <end position="271"/>
    </location>
</feature>
<proteinExistence type="predicted"/>
<evidence type="ECO:0000256" key="2">
    <source>
        <dbReference type="ARBA" id="ARBA00022553"/>
    </source>
</evidence>
<keyword evidence="2" id="KW-0597">Phosphoprotein</keyword>
<feature type="compositionally biased region" description="Basic and acidic residues" evidence="4">
    <location>
        <begin position="319"/>
        <end position="328"/>
    </location>
</feature>